<dbReference type="AlphaFoldDB" id="A0A6J6N6G8"/>
<reference evidence="1" key="1">
    <citation type="submission" date="2020-05" db="EMBL/GenBank/DDBJ databases">
        <authorList>
            <person name="Chiriac C."/>
            <person name="Salcher M."/>
            <person name="Ghai R."/>
            <person name="Kavagutti S V."/>
        </authorList>
    </citation>
    <scope>NUCLEOTIDE SEQUENCE</scope>
</reference>
<organism evidence="1">
    <name type="scientific">freshwater metagenome</name>
    <dbReference type="NCBI Taxonomy" id="449393"/>
    <lineage>
        <taxon>unclassified sequences</taxon>
        <taxon>metagenomes</taxon>
        <taxon>ecological metagenomes</taxon>
    </lineage>
</organism>
<dbReference type="EMBL" id="CAEZXG010000040">
    <property type="protein sequence ID" value="CAB4681736.1"/>
    <property type="molecule type" value="Genomic_DNA"/>
</dbReference>
<sequence length="48" mass="5145">MRRDTDSNAVRNLLVAKTTKAIIATTPNHPMTGISELGAGTAMIFLMN</sequence>
<name>A0A6J6N6G8_9ZZZZ</name>
<gene>
    <name evidence="1" type="ORF">UFOPK2359_00740</name>
</gene>
<accession>A0A6J6N6G8</accession>
<evidence type="ECO:0000313" key="1">
    <source>
        <dbReference type="EMBL" id="CAB4681736.1"/>
    </source>
</evidence>
<proteinExistence type="predicted"/>
<protein>
    <submittedName>
        <fullName evidence="1">Unannotated protein</fullName>
    </submittedName>
</protein>